<organism evidence="1 2">
    <name type="scientific">Cryptolaemus montrouzieri</name>
    <dbReference type="NCBI Taxonomy" id="559131"/>
    <lineage>
        <taxon>Eukaryota</taxon>
        <taxon>Metazoa</taxon>
        <taxon>Ecdysozoa</taxon>
        <taxon>Arthropoda</taxon>
        <taxon>Hexapoda</taxon>
        <taxon>Insecta</taxon>
        <taxon>Pterygota</taxon>
        <taxon>Neoptera</taxon>
        <taxon>Endopterygota</taxon>
        <taxon>Coleoptera</taxon>
        <taxon>Polyphaga</taxon>
        <taxon>Cucujiformia</taxon>
        <taxon>Coccinelloidea</taxon>
        <taxon>Coccinellidae</taxon>
        <taxon>Scymninae</taxon>
        <taxon>Scymnini</taxon>
        <taxon>Cryptolaemus</taxon>
    </lineage>
</organism>
<evidence type="ECO:0000313" key="1">
    <source>
        <dbReference type="EMBL" id="KAL3272597.1"/>
    </source>
</evidence>
<evidence type="ECO:0000313" key="2">
    <source>
        <dbReference type="Proteomes" id="UP001516400"/>
    </source>
</evidence>
<keyword evidence="2" id="KW-1185">Reference proteome</keyword>
<feature type="non-terminal residue" evidence="1">
    <location>
        <position position="1"/>
    </location>
</feature>
<evidence type="ECO:0008006" key="3">
    <source>
        <dbReference type="Google" id="ProtNLM"/>
    </source>
</evidence>
<dbReference type="AlphaFoldDB" id="A0ABD2N246"/>
<sequence length="105" mass="11470">LKFPYLWCVDLLVNSAMVSYSVEPDDPIPRIRLPGALQSLESIEFSEEEGLSYLASLDVSTSSGVDNLSARLLKSCEPALSYPLTKILTLSFETSTLSPSGKQLE</sequence>
<accession>A0ABD2N246</accession>
<protein>
    <recommendedName>
        <fullName evidence="3">Leptin receptor</fullName>
    </recommendedName>
</protein>
<reference evidence="1 2" key="1">
    <citation type="journal article" date="2021" name="BMC Biol.">
        <title>Horizontally acquired antibacterial genes associated with adaptive radiation of ladybird beetles.</title>
        <authorList>
            <person name="Li H.S."/>
            <person name="Tang X.F."/>
            <person name="Huang Y.H."/>
            <person name="Xu Z.Y."/>
            <person name="Chen M.L."/>
            <person name="Du X.Y."/>
            <person name="Qiu B.Y."/>
            <person name="Chen P.T."/>
            <person name="Zhang W."/>
            <person name="Slipinski A."/>
            <person name="Escalona H.E."/>
            <person name="Waterhouse R.M."/>
            <person name="Zwick A."/>
            <person name="Pang H."/>
        </authorList>
    </citation>
    <scope>NUCLEOTIDE SEQUENCE [LARGE SCALE GENOMIC DNA]</scope>
    <source>
        <strain evidence="1">SYSU2018</strain>
    </source>
</reference>
<comment type="caution">
    <text evidence="1">The sequence shown here is derived from an EMBL/GenBank/DDBJ whole genome shotgun (WGS) entry which is preliminary data.</text>
</comment>
<gene>
    <name evidence="1" type="ORF">HHI36_014067</name>
</gene>
<proteinExistence type="predicted"/>
<dbReference type="EMBL" id="JABFTP020000062">
    <property type="protein sequence ID" value="KAL3272597.1"/>
    <property type="molecule type" value="Genomic_DNA"/>
</dbReference>
<dbReference type="Proteomes" id="UP001516400">
    <property type="component" value="Unassembled WGS sequence"/>
</dbReference>
<name>A0ABD2N246_9CUCU</name>